<dbReference type="SMART" id="SM00448">
    <property type="entry name" value="REC"/>
    <property type="match status" value="1"/>
</dbReference>
<sequence length="123" mass="12774">MQSALAGIRVLVVEDEVLIAMLIEGMLAAAGCAAVIPVADLEAAIIATDREQFDVAVLDLNLNGQDGSLVARALRSLGIPFIFASGYGPGGVPAEFLDVPFVSKPFKASRLIEAIGRVLAARP</sequence>
<evidence type="ECO:0000313" key="5">
    <source>
        <dbReference type="Proteomes" id="UP000278222"/>
    </source>
</evidence>
<reference evidence="4 5" key="1">
    <citation type="submission" date="2018-11" db="EMBL/GenBank/DDBJ databases">
        <title>Genomic Encyclopedia of Type Strains, Phase IV (KMG-IV): sequencing the most valuable type-strain genomes for metagenomic binning, comparative biology and taxonomic classification.</title>
        <authorList>
            <person name="Goeker M."/>
        </authorList>
    </citation>
    <scope>NUCLEOTIDE SEQUENCE [LARGE SCALE GENOMIC DNA]</scope>
    <source>
        <strain evidence="4 5">DSM 5900</strain>
    </source>
</reference>
<dbReference type="PANTHER" id="PTHR44591">
    <property type="entry name" value="STRESS RESPONSE REGULATOR PROTEIN 1"/>
    <property type="match status" value="1"/>
</dbReference>
<evidence type="ECO:0000313" key="4">
    <source>
        <dbReference type="EMBL" id="ROP99746.1"/>
    </source>
</evidence>
<comment type="caution">
    <text evidence="4">The sequence shown here is derived from an EMBL/GenBank/DDBJ whole genome shotgun (WGS) entry which is preliminary data.</text>
</comment>
<gene>
    <name evidence="4" type="ORF">EDC65_1533</name>
</gene>
<evidence type="ECO:0000259" key="3">
    <source>
        <dbReference type="PROSITE" id="PS50110"/>
    </source>
</evidence>
<protein>
    <submittedName>
        <fullName evidence="4">Response regulator receiver domain-containing protein</fullName>
    </submittedName>
</protein>
<name>A0A3N1MAM0_9PROT</name>
<evidence type="ECO:0000256" key="1">
    <source>
        <dbReference type="ARBA" id="ARBA00022553"/>
    </source>
</evidence>
<dbReference type="Gene3D" id="3.40.50.2300">
    <property type="match status" value="1"/>
</dbReference>
<dbReference type="PROSITE" id="PS50110">
    <property type="entry name" value="RESPONSE_REGULATORY"/>
    <property type="match status" value="1"/>
</dbReference>
<dbReference type="PANTHER" id="PTHR44591:SF24">
    <property type="entry name" value="PROTEIN-GLUTAMATE METHYLESTERASE_PROTEIN-GLUTAMINE GLUTAMINASE 1"/>
    <property type="match status" value="1"/>
</dbReference>
<dbReference type="AlphaFoldDB" id="A0A3N1MAM0"/>
<dbReference type="OrthoDB" id="582170at2"/>
<dbReference type="InterPro" id="IPR011006">
    <property type="entry name" value="CheY-like_superfamily"/>
</dbReference>
<accession>A0A3N1MAM0</accession>
<dbReference type="SUPFAM" id="SSF52172">
    <property type="entry name" value="CheY-like"/>
    <property type="match status" value="1"/>
</dbReference>
<feature type="domain" description="Response regulatory" evidence="3">
    <location>
        <begin position="9"/>
        <end position="119"/>
    </location>
</feature>
<organism evidence="4 5">
    <name type="scientific">Stella humosa</name>
    <dbReference type="NCBI Taxonomy" id="94"/>
    <lineage>
        <taxon>Bacteria</taxon>
        <taxon>Pseudomonadati</taxon>
        <taxon>Pseudomonadota</taxon>
        <taxon>Alphaproteobacteria</taxon>
        <taxon>Rhodospirillales</taxon>
        <taxon>Stellaceae</taxon>
        <taxon>Stella</taxon>
    </lineage>
</organism>
<dbReference type="GO" id="GO:0000160">
    <property type="term" value="P:phosphorelay signal transduction system"/>
    <property type="evidence" value="ECO:0007669"/>
    <property type="project" value="InterPro"/>
</dbReference>
<dbReference type="InterPro" id="IPR001789">
    <property type="entry name" value="Sig_transdc_resp-reg_receiver"/>
</dbReference>
<evidence type="ECO:0000256" key="2">
    <source>
        <dbReference type="PROSITE-ProRule" id="PRU00169"/>
    </source>
</evidence>
<dbReference type="InterPro" id="IPR050595">
    <property type="entry name" value="Bact_response_regulator"/>
</dbReference>
<keyword evidence="1 2" id="KW-0597">Phosphoprotein</keyword>
<keyword evidence="5" id="KW-1185">Reference proteome</keyword>
<dbReference type="Pfam" id="PF00072">
    <property type="entry name" value="Response_reg"/>
    <property type="match status" value="1"/>
</dbReference>
<proteinExistence type="predicted"/>
<dbReference type="Proteomes" id="UP000278222">
    <property type="component" value="Unassembled WGS sequence"/>
</dbReference>
<feature type="modified residue" description="4-aspartylphosphate" evidence="2">
    <location>
        <position position="59"/>
    </location>
</feature>
<dbReference type="EMBL" id="RJKX01000013">
    <property type="protein sequence ID" value="ROP99746.1"/>
    <property type="molecule type" value="Genomic_DNA"/>
</dbReference>
<dbReference type="RefSeq" id="WP_123689101.1">
    <property type="nucleotide sequence ID" value="NZ_RJKX01000013.1"/>
</dbReference>